<evidence type="ECO:0000313" key="2">
    <source>
        <dbReference type="Proteomes" id="UP000282060"/>
    </source>
</evidence>
<keyword evidence="2" id="KW-1185">Reference proteome</keyword>
<accession>A0A3S0IIN7</accession>
<proteinExistence type="predicted"/>
<reference evidence="1 2" key="1">
    <citation type="submission" date="2018-12" db="EMBL/GenBank/DDBJ databases">
        <authorList>
            <person name="Yu L."/>
        </authorList>
    </citation>
    <scope>NUCLEOTIDE SEQUENCE [LARGE SCALE GENOMIC DNA]</scope>
    <source>
        <strain evidence="1 2">HAW-EB5</strain>
    </source>
</reference>
<dbReference type="AlphaFoldDB" id="A0A3S0IIN7"/>
<sequence length="128" mass="14182">MLEQLDRLLAPYVGVTLSAFDNLKLAVSVLSAEVSADHSSQGSSELRPVAYEAQRTTEHGPEAFYCVKWQGVWIDCGRTNNYAASLTPLNEGEEGIIDMASLRELDIPVLTMQQVSFMCMENAHFDHC</sequence>
<comment type="caution">
    <text evidence="1">The sequence shown here is derived from an EMBL/GenBank/DDBJ whole genome shotgun (WGS) entry which is preliminary data.</text>
</comment>
<gene>
    <name evidence="1" type="ORF">EKG39_04685</name>
</gene>
<protein>
    <submittedName>
        <fullName evidence="1">Uncharacterized protein</fullName>
    </submittedName>
</protein>
<organism evidence="1 2">
    <name type="scientific">Shewanella atlantica</name>
    <dbReference type="NCBI Taxonomy" id="271099"/>
    <lineage>
        <taxon>Bacteria</taxon>
        <taxon>Pseudomonadati</taxon>
        <taxon>Pseudomonadota</taxon>
        <taxon>Gammaproteobacteria</taxon>
        <taxon>Alteromonadales</taxon>
        <taxon>Shewanellaceae</taxon>
        <taxon>Shewanella</taxon>
    </lineage>
</organism>
<dbReference type="OrthoDB" id="6270351at2"/>
<dbReference type="Proteomes" id="UP000282060">
    <property type="component" value="Unassembled WGS sequence"/>
</dbReference>
<name>A0A3S0IIN7_9GAMM</name>
<dbReference type="RefSeq" id="WP_126504564.1">
    <property type="nucleotide sequence ID" value="NZ_RXNV01000001.1"/>
</dbReference>
<dbReference type="EMBL" id="RXNV01000001">
    <property type="protein sequence ID" value="RTR34961.1"/>
    <property type="molecule type" value="Genomic_DNA"/>
</dbReference>
<evidence type="ECO:0000313" key="1">
    <source>
        <dbReference type="EMBL" id="RTR34961.1"/>
    </source>
</evidence>